<name>A0A6N7WT94_9ACTN</name>
<dbReference type="RefSeq" id="WP_154540067.1">
    <property type="nucleotide sequence ID" value="NZ_VUND01000001.1"/>
</dbReference>
<accession>A0A6N7WT94</accession>
<evidence type="ECO:0000313" key="1">
    <source>
        <dbReference type="EMBL" id="MST60008.1"/>
    </source>
</evidence>
<sequence length="73" mass="8500">MDAKLSQISKARLASGLTIEDARKTLGMSYTPYKQREDNPELFSFGEMHSLYEEFNSDGRRIFKEWLLSFFGL</sequence>
<dbReference type="AlphaFoldDB" id="A0A6N7WT94"/>
<comment type="caution">
    <text evidence="1">The sequence shown here is derived from an EMBL/GenBank/DDBJ whole genome shotgun (WGS) entry which is preliminary data.</text>
</comment>
<organism evidence="1 2">
    <name type="scientific">Parafannyhessea umbonata</name>
    <dbReference type="NCBI Taxonomy" id="604330"/>
    <lineage>
        <taxon>Bacteria</taxon>
        <taxon>Bacillati</taxon>
        <taxon>Actinomycetota</taxon>
        <taxon>Coriobacteriia</taxon>
        <taxon>Coriobacteriales</taxon>
        <taxon>Atopobiaceae</taxon>
        <taxon>Parafannyhessea</taxon>
    </lineage>
</organism>
<reference evidence="1 2" key="1">
    <citation type="submission" date="2019-08" db="EMBL/GenBank/DDBJ databases">
        <title>In-depth cultivation of the pig gut microbiome towards novel bacterial diversity and tailored functional studies.</title>
        <authorList>
            <person name="Wylensek D."/>
            <person name="Hitch T.C.A."/>
            <person name="Clavel T."/>
        </authorList>
    </citation>
    <scope>NUCLEOTIDE SEQUENCE [LARGE SCALE GENOMIC DNA]</scope>
    <source>
        <strain evidence="1 2">WB01_CNA04</strain>
    </source>
</reference>
<dbReference type="Proteomes" id="UP000434342">
    <property type="component" value="Unassembled WGS sequence"/>
</dbReference>
<gene>
    <name evidence="1" type="ORF">FYJ69_03620</name>
</gene>
<evidence type="ECO:0000313" key="2">
    <source>
        <dbReference type="Proteomes" id="UP000434342"/>
    </source>
</evidence>
<protein>
    <recommendedName>
        <fullName evidence="3">XRE family transcriptional regulator</fullName>
    </recommendedName>
</protein>
<proteinExistence type="predicted"/>
<evidence type="ECO:0008006" key="3">
    <source>
        <dbReference type="Google" id="ProtNLM"/>
    </source>
</evidence>
<dbReference type="EMBL" id="VUND01000001">
    <property type="protein sequence ID" value="MST60008.1"/>
    <property type="molecule type" value="Genomic_DNA"/>
</dbReference>